<dbReference type="EMBL" id="DSFE01000028">
    <property type="protein sequence ID" value="HEU97427.1"/>
    <property type="molecule type" value="Genomic_DNA"/>
</dbReference>
<dbReference type="NCBIfam" id="TIGR00284">
    <property type="entry name" value="dihydropteroate synthase-like protein"/>
    <property type="match status" value="1"/>
</dbReference>
<dbReference type="InterPro" id="IPR025595">
    <property type="entry name" value="PterinBD-DUF4346"/>
</dbReference>
<dbReference type="Pfam" id="PF14251">
    <property type="entry name" value="PterinBD-DUF4346"/>
    <property type="match status" value="1"/>
</dbReference>
<feature type="domain" description="Pterin-binding" evidence="1">
    <location>
        <begin position="151"/>
        <end position="392"/>
    </location>
</feature>
<dbReference type="InterPro" id="IPR011005">
    <property type="entry name" value="Dihydropteroate_synth-like_sf"/>
</dbReference>
<name>A0A7C2UPX4_9CREN</name>
<dbReference type="InterPro" id="IPR045406">
    <property type="entry name" value="DUF6513"/>
</dbReference>
<dbReference type="SUPFAM" id="SSF51717">
    <property type="entry name" value="Dihydropteroate synthetase-like"/>
    <property type="match status" value="1"/>
</dbReference>
<dbReference type="Gene3D" id="3.20.20.20">
    <property type="entry name" value="Dihydropteroate synthase-like"/>
    <property type="match status" value="1"/>
</dbReference>
<dbReference type="GO" id="GO:0042558">
    <property type="term" value="P:pteridine-containing compound metabolic process"/>
    <property type="evidence" value="ECO:0007669"/>
    <property type="project" value="InterPro"/>
</dbReference>
<dbReference type="InterPro" id="IPR005236">
    <property type="entry name" value="Dihydropt_synth"/>
</dbReference>
<protein>
    <submittedName>
        <fullName evidence="2">Dihydropteroate synthase-like protein</fullName>
    </submittedName>
</protein>
<comment type="caution">
    <text evidence="2">The sequence shown here is derived from an EMBL/GenBank/DDBJ whole genome shotgun (WGS) entry which is preliminary data.</text>
</comment>
<sequence length="546" mass="58638">MSRDGGRIKIGIVTGKKAFPFIAEVAKEIEKKEPVEFVLVSLDIAVISLVTADTVRSSLERNPNLISALKDCDFVLVPGTLKGDAGKIGELLGIPVYKAGVQPSSLPRVIKALLMGQELSPIEPADSLLKLKDESVLRSVLEDVYLNSKKSFNIGDLGIPERPPPIVIAAETPVTLPIEELESHARYLEESGAEIVVAGIPFGESLEEGRKRIAAVARGLNSAVLGVDSANPKILIEGASMGAELLLSLSLGNMDALSGVKEEAFVVIPGDPIRGDVPKSVYEVASSLSRTISIAREKGFKKLIADPILYPPGLGFADSLNSYRLVSSHLPNTPLFAGLSNVVELFDADSPGLVALLVQLLGEIGVSVMLTSEESWKAKGSTLEARGASLLTSYSLKARAPPHDAGIDLLFLKEKEPPLNFYLPEGSIVEKVLEEPEAEIQRGLFFTVGADHAKKTIVACAHRAEGITCFEGSSARSIYKKILSTIKEVSPEHAAYLGYELSRAEISLILGKTYIQDGDILRSLVNKKDNILSIYDQLKRKVTGNE</sequence>
<dbReference type="Pfam" id="PF20123">
    <property type="entry name" value="DUF6513"/>
    <property type="match status" value="1"/>
</dbReference>
<dbReference type="InterPro" id="IPR000489">
    <property type="entry name" value="Pterin-binding_dom"/>
</dbReference>
<evidence type="ECO:0000259" key="1">
    <source>
        <dbReference type="PROSITE" id="PS50972"/>
    </source>
</evidence>
<proteinExistence type="predicted"/>
<dbReference type="PROSITE" id="PS50972">
    <property type="entry name" value="PTERIN_BINDING"/>
    <property type="match status" value="1"/>
</dbReference>
<dbReference type="AlphaFoldDB" id="A0A7C2UPX4"/>
<accession>A0A7C2UPX4</accession>
<reference evidence="2" key="1">
    <citation type="journal article" date="2020" name="mSystems">
        <title>Genome- and Community-Level Interaction Insights into Carbon Utilization and Element Cycling Functions of Hydrothermarchaeota in Hydrothermal Sediment.</title>
        <authorList>
            <person name="Zhou Z."/>
            <person name="Liu Y."/>
            <person name="Xu W."/>
            <person name="Pan J."/>
            <person name="Luo Z.H."/>
            <person name="Li M."/>
        </authorList>
    </citation>
    <scope>NUCLEOTIDE SEQUENCE [LARGE SCALE GENOMIC DNA]</scope>
    <source>
        <strain evidence="2">SpSt-1259</strain>
    </source>
</reference>
<gene>
    <name evidence="2" type="ORF">ENO36_01025</name>
</gene>
<dbReference type="Proteomes" id="UP000885664">
    <property type="component" value="Unassembled WGS sequence"/>
</dbReference>
<organism evidence="2">
    <name type="scientific">Fervidicoccus fontis</name>
    <dbReference type="NCBI Taxonomy" id="683846"/>
    <lineage>
        <taxon>Archaea</taxon>
        <taxon>Thermoproteota</taxon>
        <taxon>Thermoprotei</taxon>
        <taxon>Fervidicoccales</taxon>
        <taxon>Fervidicoccaceae</taxon>
        <taxon>Fervidicoccus</taxon>
    </lineage>
</organism>
<evidence type="ECO:0000313" key="2">
    <source>
        <dbReference type="EMBL" id="HEU97427.1"/>
    </source>
</evidence>